<evidence type="ECO:0000259" key="5">
    <source>
        <dbReference type="Pfam" id="PF00296"/>
    </source>
</evidence>
<evidence type="ECO:0000313" key="7">
    <source>
        <dbReference type="Proteomes" id="UP000266016"/>
    </source>
</evidence>
<dbReference type="PANTHER" id="PTHR42847">
    <property type="entry name" value="ALKANESULFONATE MONOOXYGENASE"/>
    <property type="match status" value="1"/>
</dbReference>
<protein>
    <submittedName>
        <fullName evidence="6">LLM class flavin-dependent oxidoreductase</fullName>
    </submittedName>
</protein>
<keyword evidence="2" id="KW-0288">FMN</keyword>
<dbReference type="Proteomes" id="UP000266016">
    <property type="component" value="Unassembled WGS sequence"/>
</dbReference>
<dbReference type="GO" id="GO:0046306">
    <property type="term" value="P:alkanesulfonate catabolic process"/>
    <property type="evidence" value="ECO:0007669"/>
    <property type="project" value="TreeGrafter"/>
</dbReference>
<dbReference type="Pfam" id="PF00296">
    <property type="entry name" value="Bac_luciferase"/>
    <property type="match status" value="1"/>
</dbReference>
<dbReference type="GO" id="GO:0008726">
    <property type="term" value="F:alkanesulfonate monooxygenase activity"/>
    <property type="evidence" value="ECO:0007669"/>
    <property type="project" value="TreeGrafter"/>
</dbReference>
<dbReference type="InterPro" id="IPR050172">
    <property type="entry name" value="SsuD_RutA_monooxygenase"/>
</dbReference>
<dbReference type="RefSeq" id="WP_119116695.1">
    <property type="nucleotide sequence ID" value="NZ_QWVS01000014.1"/>
</dbReference>
<evidence type="ECO:0000256" key="1">
    <source>
        <dbReference type="ARBA" id="ARBA00022630"/>
    </source>
</evidence>
<keyword evidence="7" id="KW-1185">Reference proteome</keyword>
<dbReference type="InterPro" id="IPR011251">
    <property type="entry name" value="Luciferase-like_dom"/>
</dbReference>
<comment type="caution">
    <text evidence="6">The sequence shown here is derived from an EMBL/GenBank/DDBJ whole genome shotgun (WGS) entry which is preliminary data.</text>
</comment>
<evidence type="ECO:0000256" key="4">
    <source>
        <dbReference type="ARBA" id="ARBA00023033"/>
    </source>
</evidence>
<gene>
    <name evidence="6" type="ORF">D1953_08190</name>
</gene>
<proteinExistence type="predicted"/>
<keyword evidence="3" id="KW-0560">Oxidoreductase</keyword>
<dbReference type="AlphaFoldDB" id="A0A398BB38"/>
<sequence length="352" mass="39359">MTKAHFYWFAPTNGDGEFLGLAKPQREPSLDYLIEVAQATEEAGFEGILVPTGIPYLDSWIVGSAIVQNTKRIKPLVAFRPGFIAPTVAAKLSATLDQFAKGRLLVNVVTGGSQKELGQDGDFTGHEERYERTGEFLDVIKKSWTGETFSHKGQFFETKDAQLVPGLYQQGRIPVYFGGSSDSAKEIAAQYADVFLQWGEPVAQVKEQLEDVKARTAKYKRTLEFGVRLHVVVRDTEQEAWKAAYHIISQIDEDVREKMNNVFEETDSVAQKRMTEIAQQGERFDKYSWTGIGKIRKGAGTALVGTPEQIEEALQDYIDAGVTHFVLSGFPHVEEALRFGKDVLPRFEKITV</sequence>
<dbReference type="CDD" id="cd01094">
    <property type="entry name" value="Alkanesulfonate_monoxygenase"/>
    <property type="match status" value="1"/>
</dbReference>
<name>A0A398BB38_9BACI</name>
<evidence type="ECO:0000256" key="2">
    <source>
        <dbReference type="ARBA" id="ARBA00022643"/>
    </source>
</evidence>
<accession>A0A398BB38</accession>
<evidence type="ECO:0000256" key="3">
    <source>
        <dbReference type="ARBA" id="ARBA00023002"/>
    </source>
</evidence>
<evidence type="ECO:0000313" key="6">
    <source>
        <dbReference type="EMBL" id="RID86661.1"/>
    </source>
</evidence>
<dbReference type="SUPFAM" id="SSF51679">
    <property type="entry name" value="Bacterial luciferase-like"/>
    <property type="match status" value="1"/>
</dbReference>
<keyword evidence="4" id="KW-0503">Monooxygenase</keyword>
<dbReference type="InterPro" id="IPR036661">
    <property type="entry name" value="Luciferase-like_sf"/>
</dbReference>
<organism evidence="6 7">
    <name type="scientific">Peribacillus asahii</name>
    <dbReference type="NCBI Taxonomy" id="228899"/>
    <lineage>
        <taxon>Bacteria</taxon>
        <taxon>Bacillati</taxon>
        <taxon>Bacillota</taxon>
        <taxon>Bacilli</taxon>
        <taxon>Bacillales</taxon>
        <taxon>Bacillaceae</taxon>
        <taxon>Peribacillus</taxon>
    </lineage>
</organism>
<dbReference type="PANTHER" id="PTHR42847:SF4">
    <property type="entry name" value="ALKANESULFONATE MONOOXYGENASE-RELATED"/>
    <property type="match status" value="1"/>
</dbReference>
<reference evidence="6 7" key="1">
    <citation type="submission" date="2018-08" db="EMBL/GenBank/DDBJ databases">
        <title>Bacillus jemisoniae sp. nov., Bacillus chryseoplanitiae sp. nov., Bacillus resnikiae sp. nov., and Bacillus frankliniae sp. nov., isolated from Viking spacecraft and associated surfaces.</title>
        <authorList>
            <person name="Seuylemezian A."/>
            <person name="Vaishampayan P."/>
        </authorList>
    </citation>
    <scope>NUCLEOTIDE SEQUENCE [LARGE SCALE GENOMIC DNA]</scope>
    <source>
        <strain evidence="6 7">MA001</strain>
    </source>
</reference>
<keyword evidence="1" id="KW-0285">Flavoprotein</keyword>
<feature type="domain" description="Luciferase-like" evidence="5">
    <location>
        <begin position="22"/>
        <end position="324"/>
    </location>
</feature>
<dbReference type="EMBL" id="QWVS01000014">
    <property type="protein sequence ID" value="RID86661.1"/>
    <property type="molecule type" value="Genomic_DNA"/>
</dbReference>
<dbReference type="Gene3D" id="3.20.20.30">
    <property type="entry name" value="Luciferase-like domain"/>
    <property type="match status" value="1"/>
</dbReference>